<proteinExistence type="predicted"/>
<gene>
    <name evidence="1" type="ORF">CVV26_01540</name>
</gene>
<dbReference type="InterPro" id="IPR035069">
    <property type="entry name" value="TTHA1013/TTHA0281-like"/>
</dbReference>
<name>A0A2N1UNL0_9BACT</name>
<protein>
    <recommendedName>
        <fullName evidence="3">HicB-like antitoxin of toxin-antitoxin system domain-containing protein</fullName>
    </recommendedName>
</protein>
<reference evidence="1 2" key="1">
    <citation type="journal article" date="2017" name="ISME J.">
        <title>Potential for microbial H2 and metal transformations associated with novel bacteria and archaea in deep terrestrial subsurface sediments.</title>
        <authorList>
            <person name="Hernsdorf A.W."/>
            <person name="Amano Y."/>
            <person name="Miyakawa K."/>
            <person name="Ise K."/>
            <person name="Suzuki Y."/>
            <person name="Anantharaman K."/>
            <person name="Probst A."/>
            <person name="Burstein D."/>
            <person name="Thomas B.C."/>
            <person name="Banfield J.F."/>
        </authorList>
    </citation>
    <scope>NUCLEOTIDE SEQUENCE [LARGE SCALE GENOMIC DNA]</scope>
    <source>
        <strain evidence="1">HGW-Kuenenbacteria-1</strain>
    </source>
</reference>
<dbReference type="SUPFAM" id="SSF143100">
    <property type="entry name" value="TTHA1013/TTHA0281-like"/>
    <property type="match status" value="1"/>
</dbReference>
<dbReference type="AlphaFoldDB" id="A0A2N1UNL0"/>
<evidence type="ECO:0000313" key="1">
    <source>
        <dbReference type="EMBL" id="PKL72433.1"/>
    </source>
</evidence>
<evidence type="ECO:0000313" key="2">
    <source>
        <dbReference type="Proteomes" id="UP000233414"/>
    </source>
</evidence>
<organism evidence="1 2">
    <name type="scientific">Candidatus Kuenenbacteria bacterium HGW-Kuenenbacteria-1</name>
    <dbReference type="NCBI Taxonomy" id="2013812"/>
    <lineage>
        <taxon>Bacteria</taxon>
        <taxon>Candidatus Kueneniibacteriota</taxon>
    </lineage>
</organism>
<accession>A0A2N1UNL0</accession>
<comment type="caution">
    <text evidence="1">The sequence shown here is derived from an EMBL/GenBank/DDBJ whole genome shotgun (WGS) entry which is preliminary data.</text>
</comment>
<sequence length="76" mass="8677">MLKKEQINFVIRFFCPVLGLADNGDTTEEAISNMEKLIKFHLECLAEEGELIPIERPEKGLMRTIQVFCPKLAGIR</sequence>
<dbReference type="EMBL" id="PGYQ01000005">
    <property type="protein sequence ID" value="PKL72433.1"/>
    <property type="molecule type" value="Genomic_DNA"/>
</dbReference>
<dbReference type="Proteomes" id="UP000233414">
    <property type="component" value="Unassembled WGS sequence"/>
</dbReference>
<dbReference type="Gene3D" id="3.30.160.250">
    <property type="match status" value="1"/>
</dbReference>
<evidence type="ECO:0008006" key="3">
    <source>
        <dbReference type="Google" id="ProtNLM"/>
    </source>
</evidence>